<protein>
    <recommendedName>
        <fullName evidence="7">Fe2OG dioxygenase domain-containing protein</fullName>
    </recommendedName>
</protein>
<dbReference type="GO" id="GO:0004656">
    <property type="term" value="F:procollagen-proline 4-dioxygenase activity"/>
    <property type="evidence" value="ECO:0007669"/>
    <property type="project" value="TreeGrafter"/>
</dbReference>
<sequence>MGGKKEKKAAVATAAKSKKAAGGKKYSDVTRTAPTSSTKATAAVLSPLLQFESTRNVFKVTYLHEDLIYKVPQFFTKAECRQVMQFASQEGFARVTQRATREYAFRDNGRILLRLETFADLLWQRMQRHVPAKYEGMYAVGLNPAIRFYRYGKGQRFGCHVDQSDVDPITGYHSRFTVLVYLNDSNDSELSGGNTIFYANEAGAKKEEVVLSVAPETGAALVHGHGDKCLLHEGALVTSGEKYLLRTDVMYSRTPPREA</sequence>
<dbReference type="EMBL" id="GL376612">
    <property type="status" value="NOT_ANNOTATED_CDS"/>
    <property type="molecule type" value="Genomic_DNA"/>
</dbReference>
<comment type="cofactor">
    <cofactor evidence="1">
        <name>L-ascorbate</name>
        <dbReference type="ChEBI" id="CHEBI:38290"/>
    </cofactor>
</comment>
<evidence type="ECO:0000313" key="8">
    <source>
        <dbReference type="EnsemblProtists" id="PYU1_T012588"/>
    </source>
</evidence>
<dbReference type="InterPro" id="IPR045054">
    <property type="entry name" value="P4HA-like"/>
</dbReference>
<evidence type="ECO:0000256" key="1">
    <source>
        <dbReference type="ARBA" id="ARBA00001961"/>
    </source>
</evidence>
<dbReference type="OMA" id="QFFGQHY"/>
<reference evidence="8" key="3">
    <citation type="submission" date="2015-02" db="UniProtKB">
        <authorList>
            <consortium name="EnsemblProtists"/>
        </authorList>
    </citation>
    <scope>IDENTIFICATION</scope>
    <source>
        <strain evidence="8">DAOM BR144</strain>
    </source>
</reference>
<evidence type="ECO:0000256" key="4">
    <source>
        <dbReference type="ARBA" id="ARBA00023002"/>
    </source>
</evidence>
<evidence type="ECO:0000256" key="2">
    <source>
        <dbReference type="ARBA" id="ARBA00022723"/>
    </source>
</evidence>
<feature type="region of interest" description="Disordered" evidence="6">
    <location>
        <begin position="1"/>
        <end position="32"/>
    </location>
</feature>
<accession>K3X5T9</accession>
<reference evidence="9" key="1">
    <citation type="journal article" date="2010" name="Genome Biol.">
        <title>Genome sequence of the necrotrophic plant pathogen Pythium ultimum reveals original pathogenicity mechanisms and effector repertoire.</title>
        <authorList>
            <person name="Levesque C.A."/>
            <person name="Brouwer H."/>
            <person name="Cano L."/>
            <person name="Hamilton J.P."/>
            <person name="Holt C."/>
            <person name="Huitema E."/>
            <person name="Raffaele S."/>
            <person name="Robideau G.P."/>
            <person name="Thines M."/>
            <person name="Win J."/>
            <person name="Zerillo M.M."/>
            <person name="Beakes G.W."/>
            <person name="Boore J.L."/>
            <person name="Busam D."/>
            <person name="Dumas B."/>
            <person name="Ferriera S."/>
            <person name="Fuerstenberg S.I."/>
            <person name="Gachon C.M."/>
            <person name="Gaulin E."/>
            <person name="Govers F."/>
            <person name="Grenville-Briggs L."/>
            <person name="Horner N."/>
            <person name="Hostetler J."/>
            <person name="Jiang R.H."/>
            <person name="Johnson J."/>
            <person name="Krajaejun T."/>
            <person name="Lin H."/>
            <person name="Meijer H.J."/>
            <person name="Moore B."/>
            <person name="Morris P."/>
            <person name="Phuntmart V."/>
            <person name="Puiu D."/>
            <person name="Shetty J."/>
            <person name="Stajich J.E."/>
            <person name="Tripathy S."/>
            <person name="Wawra S."/>
            <person name="van West P."/>
            <person name="Whitty B.R."/>
            <person name="Coutinho P.M."/>
            <person name="Henrissat B."/>
            <person name="Martin F."/>
            <person name="Thomas P.D."/>
            <person name="Tyler B.M."/>
            <person name="De Vries R.P."/>
            <person name="Kamoun S."/>
            <person name="Yandell M."/>
            <person name="Tisserat N."/>
            <person name="Buell C.R."/>
        </authorList>
    </citation>
    <scope>NUCLEOTIDE SEQUENCE</scope>
    <source>
        <strain evidence="9">DAOM:BR144</strain>
    </source>
</reference>
<keyword evidence="2" id="KW-0479">Metal-binding</keyword>
<dbReference type="InParanoid" id="K3X5T9"/>
<feature type="domain" description="Fe2OG dioxygenase" evidence="7">
    <location>
        <begin position="141"/>
        <end position="251"/>
    </location>
</feature>
<dbReference type="EnsemblProtists" id="PYU1_T012588">
    <property type="protein sequence ID" value="PYU1_T012588"/>
    <property type="gene ID" value="PYU1_G012562"/>
</dbReference>
<dbReference type="InterPro" id="IPR044862">
    <property type="entry name" value="Pro_4_hyd_alph_FE2OG_OXY"/>
</dbReference>
<dbReference type="InterPro" id="IPR005123">
    <property type="entry name" value="Oxoglu/Fe-dep_dioxygenase_dom"/>
</dbReference>
<evidence type="ECO:0000256" key="5">
    <source>
        <dbReference type="ARBA" id="ARBA00023004"/>
    </source>
</evidence>
<keyword evidence="3" id="KW-0223">Dioxygenase</keyword>
<organism evidence="8 9">
    <name type="scientific">Globisporangium ultimum (strain ATCC 200006 / CBS 805.95 / DAOM BR144)</name>
    <name type="common">Pythium ultimum</name>
    <dbReference type="NCBI Taxonomy" id="431595"/>
    <lineage>
        <taxon>Eukaryota</taxon>
        <taxon>Sar</taxon>
        <taxon>Stramenopiles</taxon>
        <taxon>Oomycota</taxon>
        <taxon>Peronosporomycetes</taxon>
        <taxon>Pythiales</taxon>
        <taxon>Pythiaceae</taxon>
        <taxon>Globisporangium</taxon>
    </lineage>
</organism>
<dbReference type="eggNOG" id="ENOG502QR14">
    <property type="taxonomic scope" value="Eukaryota"/>
</dbReference>
<dbReference type="InterPro" id="IPR006620">
    <property type="entry name" value="Pro_4_hyd_alph"/>
</dbReference>
<proteinExistence type="predicted"/>
<dbReference type="SMART" id="SM00702">
    <property type="entry name" value="P4Hc"/>
    <property type="match status" value="1"/>
</dbReference>
<dbReference type="VEuPathDB" id="FungiDB:PYU1_G012562"/>
<evidence type="ECO:0000256" key="6">
    <source>
        <dbReference type="SAM" id="MobiDB-lite"/>
    </source>
</evidence>
<evidence type="ECO:0000259" key="7">
    <source>
        <dbReference type="PROSITE" id="PS51471"/>
    </source>
</evidence>
<dbReference type="AlphaFoldDB" id="K3X5T9"/>
<dbReference type="PANTHER" id="PTHR10869:SF236">
    <property type="entry name" value="PROLYL 4-HYDROXYLASE ALPHA SUBUNIT DOMAIN-CONTAINING PROTEIN"/>
    <property type="match status" value="1"/>
</dbReference>
<reference evidence="9" key="2">
    <citation type="submission" date="2010-04" db="EMBL/GenBank/DDBJ databases">
        <authorList>
            <person name="Buell R."/>
            <person name="Hamilton J."/>
            <person name="Hostetler J."/>
        </authorList>
    </citation>
    <scope>NUCLEOTIDE SEQUENCE [LARGE SCALE GENOMIC DNA]</scope>
    <source>
        <strain evidence="9">DAOM:BR144</strain>
    </source>
</reference>
<dbReference type="Pfam" id="PF13640">
    <property type="entry name" value="2OG-FeII_Oxy_3"/>
    <property type="match status" value="1"/>
</dbReference>
<name>K3X5T9_GLOUD</name>
<keyword evidence="5" id="KW-0408">Iron</keyword>
<dbReference type="Proteomes" id="UP000019132">
    <property type="component" value="Unassembled WGS sequence"/>
</dbReference>
<dbReference type="PROSITE" id="PS51471">
    <property type="entry name" value="FE2OG_OXY"/>
    <property type="match status" value="1"/>
</dbReference>
<dbReference type="GO" id="GO:0031418">
    <property type="term" value="F:L-ascorbic acid binding"/>
    <property type="evidence" value="ECO:0007669"/>
    <property type="project" value="InterPro"/>
</dbReference>
<keyword evidence="4" id="KW-0560">Oxidoreductase</keyword>
<dbReference type="PANTHER" id="PTHR10869">
    <property type="entry name" value="PROLYL 4-HYDROXYLASE ALPHA SUBUNIT"/>
    <property type="match status" value="1"/>
</dbReference>
<dbReference type="STRING" id="431595.K3X5T9"/>
<evidence type="ECO:0000313" key="9">
    <source>
        <dbReference type="Proteomes" id="UP000019132"/>
    </source>
</evidence>
<dbReference type="GO" id="GO:0005783">
    <property type="term" value="C:endoplasmic reticulum"/>
    <property type="evidence" value="ECO:0007669"/>
    <property type="project" value="TreeGrafter"/>
</dbReference>
<dbReference type="GO" id="GO:0005506">
    <property type="term" value="F:iron ion binding"/>
    <property type="evidence" value="ECO:0007669"/>
    <property type="project" value="InterPro"/>
</dbReference>
<keyword evidence="9" id="KW-1185">Reference proteome</keyword>
<evidence type="ECO:0000256" key="3">
    <source>
        <dbReference type="ARBA" id="ARBA00022964"/>
    </source>
</evidence>
<dbReference type="Gene3D" id="2.60.120.620">
    <property type="entry name" value="q2cbj1_9rhob like domain"/>
    <property type="match status" value="1"/>
</dbReference>
<dbReference type="HOGENOM" id="CLU_041456_0_1_1"/>